<dbReference type="CDD" id="cd03230">
    <property type="entry name" value="ABC_DR_subfamily_A"/>
    <property type="match status" value="1"/>
</dbReference>
<reference evidence="6 7" key="1">
    <citation type="journal article" date="2017" name="Genome Announc.">
        <title>Draft Genome Sequence of a Sporulating and Motile Strain of Lachnotalea glycerini Isolated from Water in Quebec City, Canada.</title>
        <authorList>
            <person name="Maheux A.F."/>
            <person name="Boudreau D.K."/>
            <person name="Berube E."/>
            <person name="Boissinot M."/>
            <person name="Raymond F."/>
            <person name="Brodeur S."/>
            <person name="Corbeil J."/>
            <person name="Isabel S."/>
            <person name="Omar R.F."/>
            <person name="Bergeron M.G."/>
        </authorList>
    </citation>
    <scope>NUCLEOTIDE SEQUENCE [LARGE SCALE GENOMIC DNA]</scope>
    <source>
        <strain evidence="6 7">CCRI-19302</strain>
    </source>
</reference>
<dbReference type="SUPFAM" id="SSF52540">
    <property type="entry name" value="P-loop containing nucleoside triphosphate hydrolases"/>
    <property type="match status" value="1"/>
</dbReference>
<dbReference type="SMART" id="SM00382">
    <property type="entry name" value="AAA"/>
    <property type="match status" value="1"/>
</dbReference>
<evidence type="ECO:0000256" key="1">
    <source>
        <dbReference type="ARBA" id="ARBA00022448"/>
    </source>
</evidence>
<dbReference type="PROSITE" id="PS50893">
    <property type="entry name" value="ABC_TRANSPORTER_2"/>
    <property type="match status" value="1"/>
</dbReference>
<dbReference type="Pfam" id="PF00005">
    <property type="entry name" value="ABC_tran"/>
    <property type="match status" value="1"/>
</dbReference>
<dbReference type="PANTHER" id="PTHR42939:SF1">
    <property type="entry name" value="ABC TRANSPORTER ATP-BINDING PROTEIN ALBC-RELATED"/>
    <property type="match status" value="1"/>
</dbReference>
<dbReference type="InterPro" id="IPR027417">
    <property type="entry name" value="P-loop_NTPase"/>
</dbReference>
<reference evidence="5 8" key="2">
    <citation type="submission" date="2018-05" db="EMBL/GenBank/DDBJ databases">
        <title>Genomic Encyclopedia of Type Strains, Phase IV (KMG-IV): sequencing the most valuable type-strain genomes for metagenomic binning, comparative biology and taxonomic classification.</title>
        <authorList>
            <person name="Goeker M."/>
        </authorList>
    </citation>
    <scope>NUCLEOTIDE SEQUENCE [LARGE SCALE GENOMIC DNA]</scope>
    <source>
        <strain evidence="5 8">DSM 28816</strain>
    </source>
</reference>
<dbReference type="InterPro" id="IPR003593">
    <property type="entry name" value="AAA+_ATPase"/>
</dbReference>
<evidence type="ECO:0000313" key="8">
    <source>
        <dbReference type="Proteomes" id="UP000247523"/>
    </source>
</evidence>
<dbReference type="RefSeq" id="WP_094376830.1">
    <property type="nucleotide sequence ID" value="NZ_NOKA02000005.1"/>
</dbReference>
<evidence type="ECO:0000313" key="7">
    <source>
        <dbReference type="Proteomes" id="UP000216411"/>
    </source>
</evidence>
<evidence type="ECO:0000256" key="2">
    <source>
        <dbReference type="ARBA" id="ARBA00022741"/>
    </source>
</evidence>
<evidence type="ECO:0000259" key="4">
    <source>
        <dbReference type="PROSITE" id="PS50893"/>
    </source>
</evidence>
<feature type="domain" description="ABC transporter" evidence="4">
    <location>
        <begin position="2"/>
        <end position="228"/>
    </location>
</feature>
<comment type="caution">
    <text evidence="5">The sequence shown here is derived from an EMBL/GenBank/DDBJ whole genome shotgun (WGS) entry which is preliminary data.</text>
</comment>
<evidence type="ECO:0000313" key="5">
    <source>
        <dbReference type="EMBL" id="PXV86712.1"/>
    </source>
</evidence>
<dbReference type="AlphaFoldDB" id="A0A255IJ31"/>
<keyword evidence="2" id="KW-0547">Nucleotide-binding</keyword>
<keyword evidence="3 5" id="KW-0067">ATP-binding</keyword>
<protein>
    <submittedName>
        <fullName evidence="6">ABC transporter ATP-binding protein</fullName>
    </submittedName>
    <submittedName>
        <fullName evidence="5">ABC-2 type transport system ATP-binding protein</fullName>
    </submittedName>
</protein>
<dbReference type="Gene3D" id="3.40.50.300">
    <property type="entry name" value="P-loop containing nucleotide triphosphate hydrolases"/>
    <property type="match status" value="1"/>
</dbReference>
<gene>
    <name evidence="5" type="ORF">C8E03_11291</name>
    <name evidence="6" type="ORF">CG710_005885</name>
</gene>
<keyword evidence="7" id="KW-1185">Reference proteome</keyword>
<dbReference type="EMBL" id="NOKA02000005">
    <property type="protein sequence ID" value="RDY32208.1"/>
    <property type="molecule type" value="Genomic_DNA"/>
</dbReference>
<dbReference type="Proteomes" id="UP000247523">
    <property type="component" value="Unassembled WGS sequence"/>
</dbReference>
<reference evidence="6" key="3">
    <citation type="submission" date="2018-07" db="EMBL/GenBank/DDBJ databases">
        <authorList>
            <person name="Quirk P.G."/>
            <person name="Krulwich T.A."/>
        </authorList>
    </citation>
    <scope>NUCLEOTIDE SEQUENCE</scope>
    <source>
        <strain evidence="6">CCRI-19302</strain>
    </source>
</reference>
<keyword evidence="1" id="KW-0813">Transport</keyword>
<dbReference type="InterPro" id="IPR017871">
    <property type="entry name" value="ABC_transporter-like_CS"/>
</dbReference>
<dbReference type="InterPro" id="IPR051782">
    <property type="entry name" value="ABC_Transporter_VariousFunc"/>
</dbReference>
<name>A0A255IJ31_9FIRM</name>
<dbReference type="GO" id="GO:0005524">
    <property type="term" value="F:ATP binding"/>
    <property type="evidence" value="ECO:0007669"/>
    <property type="project" value="UniProtKB-KW"/>
</dbReference>
<dbReference type="EMBL" id="QICS01000012">
    <property type="protein sequence ID" value="PXV86712.1"/>
    <property type="molecule type" value="Genomic_DNA"/>
</dbReference>
<evidence type="ECO:0000313" key="6">
    <source>
        <dbReference type="EMBL" id="RDY32208.1"/>
    </source>
</evidence>
<dbReference type="OrthoDB" id="9775135at2"/>
<sequence length="248" mass="28137">MFKIDNISKQYSNGFWGIKNFTLELSEGEIICLSGPNGSGKTTLINSIFGIINPTSGKAYLDEFENGTIQFKRNVFYVPDELLLIEALTGKEYIDFVSKIYIDIKEDFKNNLVNLFHIDTYLNEPIKTYSHGMKKKIQLITAFMVKSKAMILDEPYRGLDVEAIIILKKLIRKYVSNGGSAIISSHDLVSAEQLCDRMAIISCGSLLELGTIEDLKYRYQTDDIDEVFLKCSIKQDRGEDIEKLINSL</sequence>
<dbReference type="PROSITE" id="PS00211">
    <property type="entry name" value="ABC_TRANSPORTER_1"/>
    <property type="match status" value="1"/>
</dbReference>
<dbReference type="Proteomes" id="UP000216411">
    <property type="component" value="Unassembled WGS sequence"/>
</dbReference>
<organism evidence="5 8">
    <name type="scientific">Lachnotalea glycerini</name>
    <dbReference type="NCBI Taxonomy" id="1763509"/>
    <lineage>
        <taxon>Bacteria</taxon>
        <taxon>Bacillati</taxon>
        <taxon>Bacillota</taxon>
        <taxon>Clostridia</taxon>
        <taxon>Lachnospirales</taxon>
        <taxon>Lachnospiraceae</taxon>
        <taxon>Lachnotalea</taxon>
    </lineage>
</organism>
<dbReference type="PANTHER" id="PTHR42939">
    <property type="entry name" value="ABC TRANSPORTER ATP-BINDING PROTEIN ALBC-RELATED"/>
    <property type="match status" value="1"/>
</dbReference>
<proteinExistence type="predicted"/>
<evidence type="ECO:0000256" key="3">
    <source>
        <dbReference type="ARBA" id="ARBA00022840"/>
    </source>
</evidence>
<accession>A0A255IJ31</accession>
<dbReference type="InterPro" id="IPR003439">
    <property type="entry name" value="ABC_transporter-like_ATP-bd"/>
</dbReference>
<dbReference type="GO" id="GO:0016887">
    <property type="term" value="F:ATP hydrolysis activity"/>
    <property type="evidence" value="ECO:0007669"/>
    <property type="project" value="InterPro"/>
</dbReference>